<evidence type="ECO:0000313" key="1">
    <source>
        <dbReference type="EMBL" id="SOQ42309.1"/>
    </source>
</evidence>
<dbReference type="EMBL" id="ODYU01003473">
    <property type="protein sequence ID" value="SOQ42309.1"/>
    <property type="molecule type" value="Genomic_DNA"/>
</dbReference>
<reference evidence="1" key="1">
    <citation type="submission" date="2016-07" db="EMBL/GenBank/DDBJ databases">
        <authorList>
            <person name="Bretaudeau A."/>
        </authorList>
    </citation>
    <scope>NUCLEOTIDE SEQUENCE</scope>
    <source>
        <strain evidence="1">Rice</strain>
        <tissue evidence="1">Whole body</tissue>
    </source>
</reference>
<organism evidence="1">
    <name type="scientific">Spodoptera frugiperda</name>
    <name type="common">Fall armyworm</name>
    <dbReference type="NCBI Taxonomy" id="7108"/>
    <lineage>
        <taxon>Eukaryota</taxon>
        <taxon>Metazoa</taxon>
        <taxon>Ecdysozoa</taxon>
        <taxon>Arthropoda</taxon>
        <taxon>Hexapoda</taxon>
        <taxon>Insecta</taxon>
        <taxon>Pterygota</taxon>
        <taxon>Neoptera</taxon>
        <taxon>Endopterygota</taxon>
        <taxon>Lepidoptera</taxon>
        <taxon>Glossata</taxon>
        <taxon>Ditrysia</taxon>
        <taxon>Noctuoidea</taxon>
        <taxon>Noctuidae</taxon>
        <taxon>Amphipyrinae</taxon>
        <taxon>Spodoptera</taxon>
    </lineage>
</organism>
<gene>
    <name evidence="1" type="ORF">SFRICE_034775</name>
</gene>
<accession>A0A2H1VN96</accession>
<proteinExistence type="predicted"/>
<name>A0A2H1VN96_SPOFR</name>
<dbReference type="AlphaFoldDB" id="A0A2H1VN96"/>
<sequence>MVKENIERKPRLPELRVDQKKLKSSLASFGVQYKSFQYLFTSNSLKVRNFDCTAGAVVRELAAMLFRIWVSRTCEIGRKSSNDFSRLDRVRLLLAKNHNVPTSALRAGAPSTRQSYWAPFVVSLTSH</sequence>
<protein>
    <submittedName>
        <fullName evidence="1">SFRICE_034775</fullName>
    </submittedName>
</protein>